<dbReference type="EMBL" id="JAGDYP010000002">
    <property type="protein sequence ID" value="MBO1883631.1"/>
    <property type="molecule type" value="Genomic_DNA"/>
</dbReference>
<accession>A0ABS3PWB7</accession>
<name>A0ABS3PWB7_9FLAO</name>
<gene>
    <name evidence="2" type="ORF">J4N46_04140</name>
</gene>
<evidence type="ECO:0000313" key="2">
    <source>
        <dbReference type="EMBL" id="MBO1883631.1"/>
    </source>
</evidence>
<evidence type="ECO:0000256" key="1">
    <source>
        <dbReference type="SAM" id="MobiDB-lite"/>
    </source>
</evidence>
<comment type="caution">
    <text evidence="2">The sequence shown here is derived from an EMBL/GenBank/DDBJ whole genome shotgun (WGS) entry which is preliminary data.</text>
</comment>
<keyword evidence="3" id="KW-1185">Reference proteome</keyword>
<sequence>MKYSFTLLMVILFLFSCELSKKDPSKIDNDEDGNENIHYSNEKDNQQENSEDTYKNYNDTITATRINNTKNGKILCTVYDSLSIINPKISNMKMYRTSGFFLNLSESVFEGDGLPDSFITASEKKKNSFPLDSKRRDFILKKAGIKETDSIFIYQIDTDSIMRFPVKNMKAKAYVNAYNEGDEQVDSFEYGLIVDNQDKSYKGSNGFNYTFVGQENPFQVGKKFEIKWKEIPQSKFPYKINPNLLAVRTDCFPFSKAYSFSKGNYNFYVQTFKKEMEITAYYVIIEDIQKKKIIFEKAYTYYEFEEELFPLNAEGVEDVDYYFHQWAGEILKGKPMVLYGFFSPAFGRDIIEFVSNKEPIIEVLIDNRH</sequence>
<dbReference type="Proteomes" id="UP000681610">
    <property type="component" value="Unassembled WGS sequence"/>
</dbReference>
<dbReference type="RefSeq" id="WP_208058256.1">
    <property type="nucleotide sequence ID" value="NZ_JAGDYP010000002.1"/>
</dbReference>
<dbReference type="PROSITE" id="PS51257">
    <property type="entry name" value="PROKAR_LIPOPROTEIN"/>
    <property type="match status" value="1"/>
</dbReference>
<organism evidence="2 3">
    <name type="scientific">Capnocytophaga bilenii</name>
    <dbReference type="NCBI Taxonomy" id="2819369"/>
    <lineage>
        <taxon>Bacteria</taxon>
        <taxon>Pseudomonadati</taxon>
        <taxon>Bacteroidota</taxon>
        <taxon>Flavobacteriia</taxon>
        <taxon>Flavobacteriales</taxon>
        <taxon>Flavobacteriaceae</taxon>
        <taxon>Capnocytophaga</taxon>
    </lineage>
</organism>
<proteinExistence type="predicted"/>
<feature type="region of interest" description="Disordered" evidence="1">
    <location>
        <begin position="25"/>
        <end position="52"/>
    </location>
</feature>
<reference evidence="2 3" key="1">
    <citation type="submission" date="2021-03" db="EMBL/GenBank/DDBJ databases">
        <title>Isolation and description of Capnocytophaga bilenii sp. nov., a novel Capnocytophaga species, isolated from a gingivitis subject.</title>
        <authorList>
            <person name="Antezack A."/>
            <person name="Monnet-Corti V."/>
            <person name="La Scola B."/>
        </authorList>
    </citation>
    <scope>NUCLEOTIDE SEQUENCE [LARGE SCALE GENOMIC DNA]</scope>
    <source>
        <strain evidence="2 3">Marseille-Q4570</strain>
    </source>
</reference>
<evidence type="ECO:0008006" key="4">
    <source>
        <dbReference type="Google" id="ProtNLM"/>
    </source>
</evidence>
<evidence type="ECO:0000313" key="3">
    <source>
        <dbReference type="Proteomes" id="UP000681610"/>
    </source>
</evidence>
<protein>
    <recommendedName>
        <fullName evidence="4">DUF4221 domain-containing protein</fullName>
    </recommendedName>
</protein>